<dbReference type="NCBIfam" id="TIGR04131">
    <property type="entry name" value="Bac_Flav_CTERM"/>
    <property type="match status" value="1"/>
</dbReference>
<organism evidence="2 3">
    <name type="scientific">Fibrella forsythiae</name>
    <dbReference type="NCBI Taxonomy" id="2817061"/>
    <lineage>
        <taxon>Bacteria</taxon>
        <taxon>Pseudomonadati</taxon>
        <taxon>Bacteroidota</taxon>
        <taxon>Cytophagia</taxon>
        <taxon>Cytophagales</taxon>
        <taxon>Spirosomataceae</taxon>
        <taxon>Fibrella</taxon>
    </lineage>
</organism>
<keyword evidence="1" id="KW-0472">Membrane</keyword>
<name>A0ABS3JPC0_9BACT</name>
<protein>
    <submittedName>
        <fullName evidence="2">Gliding motility-associated C-terminal domain-containing protein</fullName>
    </submittedName>
</protein>
<evidence type="ECO:0000313" key="2">
    <source>
        <dbReference type="EMBL" id="MBO0951847.1"/>
    </source>
</evidence>
<dbReference type="InterPro" id="IPR026341">
    <property type="entry name" value="T9SS_type_B"/>
</dbReference>
<proteinExistence type="predicted"/>
<dbReference type="Pfam" id="PF13585">
    <property type="entry name" value="CHU_C"/>
    <property type="match status" value="1"/>
</dbReference>
<feature type="transmembrane region" description="Helical" evidence="1">
    <location>
        <begin position="12"/>
        <end position="31"/>
    </location>
</feature>
<reference evidence="2 3" key="1">
    <citation type="submission" date="2021-03" db="EMBL/GenBank/DDBJ databases">
        <title>Fibrella sp. HMF5405 genome sequencing and assembly.</title>
        <authorList>
            <person name="Kang H."/>
            <person name="Kim H."/>
            <person name="Bae S."/>
            <person name="Joh K."/>
        </authorList>
    </citation>
    <scope>NUCLEOTIDE SEQUENCE [LARGE SCALE GENOMIC DNA]</scope>
    <source>
        <strain evidence="2 3">HMF5405</strain>
    </source>
</reference>
<gene>
    <name evidence="2" type="ORF">J2I46_24905</name>
</gene>
<evidence type="ECO:0000313" key="3">
    <source>
        <dbReference type="Proteomes" id="UP000664628"/>
    </source>
</evidence>
<comment type="caution">
    <text evidence="2">The sequence shown here is derived from an EMBL/GenBank/DDBJ whole genome shotgun (WGS) entry which is preliminary data.</text>
</comment>
<dbReference type="EMBL" id="JAFMYW010000009">
    <property type="protein sequence ID" value="MBO0951847.1"/>
    <property type="molecule type" value="Genomic_DNA"/>
</dbReference>
<evidence type="ECO:0000256" key="1">
    <source>
        <dbReference type="SAM" id="Phobius"/>
    </source>
</evidence>
<accession>A0ABS3JPC0</accession>
<keyword evidence="1" id="KW-1133">Transmembrane helix</keyword>
<keyword evidence="3" id="KW-1185">Reference proteome</keyword>
<sequence length="577" mass="60838">MSCLVKTYTLNAIRFTILCLLALIPSIWALASPIGTGPLSLTCQTPGPPIITGERPKICQGETVKLTATGCLGTVIWSTGEQGAGIRVTPYQTTRYTAICRLPEGCLSCFADAYTVTVGTPEAPKLTTDTPTLCAGDAATITAANCAGTIRWSDSTLTGATPTVRVQQTTVYQATCLHEGCASIPSVQLALQVATPNVPTLVRVTGEGELCAGQSVQLAASECAGQVRWSDGAVGTNRTFTPSQSIRLRAICQVGTCRSDSSNVLMLAVQPARATPLNQTLVQNTCPFLTADLSTAIGPSFQPSLAYVFRTGPTIDSPEVAAPGAVLAGMYYVSARNRAGCLSQPVAVSVLITTCANGIAPCLSSPHLVSLSLDSLDQKRGVVCLKARLRGVGIDAIRLDSAWTCSGTGLFTDQKTLRPRYVASESDRQRGTVTFALITPDPDGAGPCVAGMARLAVTLSQTNTPATTDSTNLVVKQPDVIDGGSIFIPEGFSPNGDGINDYFVVQGTPRGATVDLEIFNRWGHRVYADTNYKNDWGGQTNQGINTTANQGLPDGTYFYVVRISDGREYVRFLTIAR</sequence>
<keyword evidence="1" id="KW-0812">Transmembrane</keyword>
<dbReference type="Proteomes" id="UP000664628">
    <property type="component" value="Unassembled WGS sequence"/>
</dbReference>